<evidence type="ECO:0000313" key="7">
    <source>
        <dbReference type="Proteomes" id="UP000887226"/>
    </source>
</evidence>
<feature type="domain" description="Small-subunit processome Utp12" evidence="5">
    <location>
        <begin position="137"/>
        <end position="240"/>
    </location>
</feature>
<dbReference type="PANTHER" id="PTHR44267">
    <property type="entry name" value="WD REPEAT-CONTAINING PROTEIN 43"/>
    <property type="match status" value="1"/>
</dbReference>
<evidence type="ECO:0000256" key="1">
    <source>
        <dbReference type="ARBA" id="ARBA00004123"/>
    </source>
</evidence>
<comment type="similarity">
    <text evidence="3">Belongs to the UTP5 family.</text>
</comment>
<gene>
    <name evidence="6" type="ORF">BJ878DRAFT_485676</name>
</gene>
<dbReference type="PANTHER" id="PTHR44267:SF1">
    <property type="entry name" value="WD REPEAT-CONTAINING PROTEIN 43"/>
    <property type="match status" value="1"/>
</dbReference>
<keyword evidence="7" id="KW-1185">Reference proteome</keyword>
<dbReference type="GO" id="GO:0005730">
    <property type="term" value="C:nucleolus"/>
    <property type="evidence" value="ECO:0007669"/>
    <property type="project" value="TreeGrafter"/>
</dbReference>
<dbReference type="AlphaFoldDB" id="A0A9P8CKV9"/>
<feature type="compositionally biased region" description="Low complexity" evidence="4">
    <location>
        <begin position="45"/>
        <end position="59"/>
    </location>
</feature>
<evidence type="ECO:0000256" key="3">
    <source>
        <dbReference type="ARBA" id="ARBA00038335"/>
    </source>
</evidence>
<evidence type="ECO:0000256" key="2">
    <source>
        <dbReference type="ARBA" id="ARBA00023242"/>
    </source>
</evidence>
<proteinExistence type="inferred from homology"/>
<sequence>MSKLHTKLGQPAIRPSAKFFPKVNVDESKVFVSGGGDAVDTQINSGEVVDVSSESSGAEDGNESEAEEEGADTAMEDAEAQETGEISLGELVRNKVEGTVDVTSAFDNTPAYPKNAQIQPPSGASMGTVLTQALKTNDTQMLESCLHLKERDIIQATILRLDSPLAGILLQKLAERLHRRPGRAGSLMIWVQFTLVAHGGYLATQTNLMKKLKELNRVIDIRSRSLSSLLSLKGKLDMLEAQIELRKSMQRAQKQDETDDEEGVIYVEGQESEEEEEESGGRMINGLTNGNLNHFSDDDSMISEDMPTTNGVVTEMDDSDMESDDDNNLIDDEAEETDAESADEDDIDHDDVDSEDEDDESEDGRAPAKIQKTGKSFSKRK</sequence>
<dbReference type="InterPro" id="IPR007148">
    <property type="entry name" value="SSU_processome_Utp12"/>
</dbReference>
<protein>
    <submittedName>
        <fullName evidence="6">Dip2/Utp12 family-domain-containing protein</fullName>
    </submittedName>
</protein>
<name>A0A9P8CKV9_9HELO</name>
<comment type="subcellular location">
    <subcellularLocation>
        <location evidence="1">Nucleus</location>
    </subcellularLocation>
</comment>
<evidence type="ECO:0000313" key="6">
    <source>
        <dbReference type="EMBL" id="KAG9248986.1"/>
    </source>
</evidence>
<dbReference type="EMBL" id="MU253740">
    <property type="protein sequence ID" value="KAG9248986.1"/>
    <property type="molecule type" value="Genomic_DNA"/>
</dbReference>
<reference evidence="6" key="1">
    <citation type="journal article" date="2021" name="IMA Fungus">
        <title>Genomic characterization of three marine fungi, including Emericellopsis atlantica sp. nov. with signatures of a generalist lifestyle and marine biomass degradation.</title>
        <authorList>
            <person name="Hagestad O.C."/>
            <person name="Hou L."/>
            <person name="Andersen J.H."/>
            <person name="Hansen E.H."/>
            <person name="Altermark B."/>
            <person name="Li C."/>
            <person name="Kuhnert E."/>
            <person name="Cox R.J."/>
            <person name="Crous P.W."/>
            <person name="Spatafora J.W."/>
            <person name="Lail K."/>
            <person name="Amirebrahimi M."/>
            <person name="Lipzen A."/>
            <person name="Pangilinan J."/>
            <person name="Andreopoulos W."/>
            <person name="Hayes R.D."/>
            <person name="Ng V."/>
            <person name="Grigoriev I.V."/>
            <person name="Jackson S.A."/>
            <person name="Sutton T.D.S."/>
            <person name="Dobson A.D.W."/>
            <person name="Rama T."/>
        </authorList>
    </citation>
    <scope>NUCLEOTIDE SEQUENCE</scope>
    <source>
        <strain evidence="6">TRa3180A</strain>
    </source>
</reference>
<dbReference type="Proteomes" id="UP000887226">
    <property type="component" value="Unassembled WGS sequence"/>
</dbReference>
<evidence type="ECO:0000256" key="4">
    <source>
        <dbReference type="SAM" id="MobiDB-lite"/>
    </source>
</evidence>
<dbReference type="GO" id="GO:0000462">
    <property type="term" value="P:maturation of SSU-rRNA from tricistronic rRNA transcript (SSU-rRNA, 5.8S rRNA, LSU-rRNA)"/>
    <property type="evidence" value="ECO:0007669"/>
    <property type="project" value="TreeGrafter"/>
</dbReference>
<feature type="compositionally biased region" description="Acidic residues" evidence="4">
    <location>
        <begin position="60"/>
        <end position="82"/>
    </location>
</feature>
<evidence type="ECO:0000259" key="5">
    <source>
        <dbReference type="Pfam" id="PF04003"/>
    </source>
</evidence>
<dbReference type="OrthoDB" id="30195at2759"/>
<feature type="compositionally biased region" description="Acidic residues" evidence="4">
    <location>
        <begin position="315"/>
        <end position="362"/>
    </location>
</feature>
<organism evidence="6 7">
    <name type="scientific">Calycina marina</name>
    <dbReference type="NCBI Taxonomy" id="1763456"/>
    <lineage>
        <taxon>Eukaryota</taxon>
        <taxon>Fungi</taxon>
        <taxon>Dikarya</taxon>
        <taxon>Ascomycota</taxon>
        <taxon>Pezizomycotina</taxon>
        <taxon>Leotiomycetes</taxon>
        <taxon>Helotiales</taxon>
        <taxon>Pezizellaceae</taxon>
        <taxon>Calycina</taxon>
    </lineage>
</organism>
<dbReference type="Pfam" id="PF04003">
    <property type="entry name" value="Utp12"/>
    <property type="match status" value="1"/>
</dbReference>
<feature type="region of interest" description="Disordered" evidence="4">
    <location>
        <begin position="33"/>
        <end position="87"/>
    </location>
</feature>
<accession>A0A9P8CKV9</accession>
<feature type="region of interest" description="Disordered" evidence="4">
    <location>
        <begin position="269"/>
        <end position="381"/>
    </location>
</feature>
<dbReference type="InterPro" id="IPR052414">
    <property type="entry name" value="U3_snoRNA-assoc_WDR"/>
</dbReference>
<comment type="caution">
    <text evidence="6">The sequence shown here is derived from an EMBL/GenBank/DDBJ whole genome shotgun (WGS) entry which is preliminary data.</text>
</comment>
<keyword evidence="2" id="KW-0539">Nucleus</keyword>